<name>A0AAV8WX32_9CUCU</name>
<dbReference type="InterPro" id="IPR027417">
    <property type="entry name" value="P-loop_NTPase"/>
</dbReference>
<reference evidence="4" key="1">
    <citation type="journal article" date="2023" name="Insect Mol. Biol.">
        <title>Genome sequencing provides insights into the evolution of gene families encoding plant cell wall-degrading enzymes in longhorned beetles.</title>
        <authorList>
            <person name="Shin N.R."/>
            <person name="Okamura Y."/>
            <person name="Kirsch R."/>
            <person name="Pauchet Y."/>
        </authorList>
    </citation>
    <scope>NUCLEOTIDE SEQUENCE</scope>
    <source>
        <strain evidence="4">RBIC_L_NR</strain>
    </source>
</reference>
<dbReference type="GO" id="GO:0051959">
    <property type="term" value="F:dynein light intermediate chain binding"/>
    <property type="evidence" value="ECO:0007669"/>
    <property type="project" value="InterPro"/>
</dbReference>
<organism evidence="4 5">
    <name type="scientific">Rhamnusium bicolor</name>
    <dbReference type="NCBI Taxonomy" id="1586634"/>
    <lineage>
        <taxon>Eukaryota</taxon>
        <taxon>Metazoa</taxon>
        <taxon>Ecdysozoa</taxon>
        <taxon>Arthropoda</taxon>
        <taxon>Hexapoda</taxon>
        <taxon>Insecta</taxon>
        <taxon>Pterygota</taxon>
        <taxon>Neoptera</taxon>
        <taxon>Endopterygota</taxon>
        <taxon>Coleoptera</taxon>
        <taxon>Polyphaga</taxon>
        <taxon>Cucujiformia</taxon>
        <taxon>Chrysomeloidea</taxon>
        <taxon>Cerambycidae</taxon>
        <taxon>Lepturinae</taxon>
        <taxon>Rhagiini</taxon>
        <taxon>Rhamnusium</taxon>
    </lineage>
</organism>
<accession>A0AAV8WX32</accession>
<dbReference type="Pfam" id="PF18199">
    <property type="entry name" value="Dynein_C"/>
    <property type="match status" value="2"/>
</dbReference>
<evidence type="ECO:0000313" key="4">
    <source>
        <dbReference type="EMBL" id="KAJ8931052.1"/>
    </source>
</evidence>
<feature type="domain" description="Dynein heavy chain region D6 P-loop" evidence="1">
    <location>
        <begin position="2"/>
        <end position="71"/>
    </location>
</feature>
<gene>
    <name evidence="4" type="ORF">NQ314_016081</name>
</gene>
<dbReference type="GO" id="GO:0008569">
    <property type="term" value="F:minus-end-directed microtubule motor activity"/>
    <property type="evidence" value="ECO:0007669"/>
    <property type="project" value="InterPro"/>
</dbReference>
<evidence type="ECO:0000259" key="2">
    <source>
        <dbReference type="Pfam" id="PF18198"/>
    </source>
</evidence>
<dbReference type="Gene3D" id="3.40.50.300">
    <property type="entry name" value="P-loop containing nucleotide triphosphate hydrolases"/>
    <property type="match status" value="1"/>
</dbReference>
<dbReference type="PANTHER" id="PTHR22878">
    <property type="entry name" value="DYNEIN HEAVY CHAIN 6, AXONEMAL-LIKE-RELATED"/>
    <property type="match status" value="1"/>
</dbReference>
<proteinExistence type="predicted"/>
<dbReference type="InterPro" id="IPR042219">
    <property type="entry name" value="AAA_lid_11_sf"/>
</dbReference>
<dbReference type="Gene3D" id="1.20.1270.280">
    <property type="match status" value="1"/>
</dbReference>
<dbReference type="FunFam" id="1.20.1270.280:FF:000001">
    <property type="entry name" value="dynein heavy chain 7, axonemal"/>
    <property type="match status" value="1"/>
</dbReference>
<dbReference type="EMBL" id="JANEYF010004476">
    <property type="protein sequence ID" value="KAJ8931052.1"/>
    <property type="molecule type" value="Genomic_DNA"/>
</dbReference>
<dbReference type="InterPro" id="IPR043160">
    <property type="entry name" value="Dynein_C_barrel"/>
</dbReference>
<dbReference type="Pfam" id="PF18198">
    <property type="entry name" value="AAA_lid_11"/>
    <property type="match status" value="1"/>
</dbReference>
<dbReference type="GO" id="GO:0045505">
    <property type="term" value="F:dynein intermediate chain binding"/>
    <property type="evidence" value="ECO:0007669"/>
    <property type="project" value="InterPro"/>
</dbReference>
<feature type="domain" description="Dynein heavy chain AAA lid" evidence="2">
    <location>
        <begin position="111"/>
        <end position="222"/>
    </location>
</feature>
<dbReference type="InterPro" id="IPR004273">
    <property type="entry name" value="Dynein_heavy_D6_P-loop"/>
</dbReference>
<protein>
    <recommendedName>
        <fullName evidence="6">Dynein heavy chain</fullName>
    </recommendedName>
</protein>
<evidence type="ECO:0000259" key="3">
    <source>
        <dbReference type="Pfam" id="PF18199"/>
    </source>
</evidence>
<sequence length="505" mass="57045">MAQAMIEDGQDSGLWVCLQNCHLATSWMPSLEKIFDNLDAANTHDKFRLWLTSYPSAKFPVSLLQKGVKMTNEPPTGLQNNLLKSYISDPVKNPEFYEGCPEHESMFVRLLYGFNDSDFDISVQQLQMFINESDEPYEALSYLIGECNYGGRVTDDWDRRLIVTVLADYLNPRVVSKMNYSFSKAGTCYGLPENNDYTSYTTHIRELPQIHPPEVFGLHTNAGITRDLQNSNLLLTSVLKAYGETASGGGGETDKYMMILCADLLSRLPKPFDLELASVKYPVEYTESMNTVLVQEMSRFNKLLRVVTSSLINMQKAIKGLVAMSPALEAFASSLLLGRIPSNWAAVSYPSMKNLPNYVADLIARIDVLQKWFLEEKNTIPIDKLTFDYSILKTETSSVSPEDGAYLYGLFTDGARWDREQGRLAELFPKILQDVMPLIWIIPIRNTDYDPGKRYISPVYKTAERKGTLSTTGHSTNYVLPILLDTDVEISHWIKRSVALLCQLS</sequence>
<feature type="domain" description="Dynein heavy chain C-terminal" evidence="3">
    <location>
        <begin position="377"/>
        <end position="502"/>
    </location>
</feature>
<dbReference type="AlphaFoldDB" id="A0AAV8WX32"/>
<dbReference type="GO" id="GO:0030286">
    <property type="term" value="C:dynein complex"/>
    <property type="evidence" value="ECO:0007669"/>
    <property type="project" value="InterPro"/>
</dbReference>
<dbReference type="FunFam" id="3.10.490.20:FF:000009">
    <property type="entry name" value="Dynein heavy chain 4"/>
    <property type="match status" value="1"/>
</dbReference>
<dbReference type="InterPro" id="IPR026983">
    <property type="entry name" value="DHC"/>
</dbReference>
<keyword evidence="5" id="KW-1185">Reference proteome</keyword>
<dbReference type="InterPro" id="IPR041228">
    <property type="entry name" value="Dynein_C"/>
</dbReference>
<dbReference type="Gene3D" id="1.10.8.720">
    <property type="entry name" value="Region D6 of dynein motor"/>
    <property type="match status" value="1"/>
</dbReference>
<feature type="domain" description="Dynein heavy chain C-terminal" evidence="3">
    <location>
        <begin position="229"/>
        <end position="376"/>
    </location>
</feature>
<dbReference type="Proteomes" id="UP001162156">
    <property type="component" value="Unassembled WGS sequence"/>
</dbReference>
<evidence type="ECO:0000259" key="1">
    <source>
        <dbReference type="Pfam" id="PF03028"/>
    </source>
</evidence>
<dbReference type="Pfam" id="PF03028">
    <property type="entry name" value="Dynein_heavy"/>
    <property type="match status" value="1"/>
</dbReference>
<dbReference type="InterPro" id="IPR041658">
    <property type="entry name" value="AAA_lid_11"/>
</dbReference>
<dbReference type="GO" id="GO:0007018">
    <property type="term" value="P:microtubule-based movement"/>
    <property type="evidence" value="ECO:0007669"/>
    <property type="project" value="InterPro"/>
</dbReference>
<evidence type="ECO:0000313" key="5">
    <source>
        <dbReference type="Proteomes" id="UP001162156"/>
    </source>
</evidence>
<evidence type="ECO:0008006" key="6">
    <source>
        <dbReference type="Google" id="ProtNLM"/>
    </source>
</evidence>
<comment type="caution">
    <text evidence="4">The sequence shown here is derived from an EMBL/GenBank/DDBJ whole genome shotgun (WGS) entry which is preliminary data.</text>
</comment>
<dbReference type="Gene3D" id="3.10.490.20">
    <property type="match status" value="1"/>
</dbReference>
<dbReference type="PANTHER" id="PTHR22878:SF70">
    <property type="entry name" value="DYNEIN HEAVY CHAIN 2, AXONEMAL"/>
    <property type="match status" value="1"/>
</dbReference>